<feature type="signal peptide" evidence="4">
    <location>
        <begin position="1"/>
        <end position="29"/>
    </location>
</feature>
<keyword evidence="2 4" id="KW-0732">Signal</keyword>
<evidence type="ECO:0000313" key="6">
    <source>
        <dbReference type="EMBL" id="MBZ5740141.1"/>
    </source>
</evidence>
<dbReference type="RefSeq" id="WP_224124501.1">
    <property type="nucleotide sequence ID" value="NZ_JAIQZJ010000012.1"/>
</dbReference>
<dbReference type="InterPro" id="IPR028082">
    <property type="entry name" value="Peripla_BP_I"/>
</dbReference>
<name>A0ABS7UGH7_9ACTN</name>
<evidence type="ECO:0000256" key="4">
    <source>
        <dbReference type="SAM" id="SignalP"/>
    </source>
</evidence>
<comment type="caution">
    <text evidence="6">The sequence shown here is derived from an EMBL/GenBank/DDBJ whole genome shotgun (WGS) entry which is preliminary data.</text>
</comment>
<reference evidence="6 7" key="1">
    <citation type="submission" date="2021-09" db="EMBL/GenBank/DDBJ databases">
        <title>Whole genome sequence of Nocardioides sp. GBK3QG-3.</title>
        <authorList>
            <person name="Tuo L."/>
        </authorList>
    </citation>
    <scope>NUCLEOTIDE SEQUENCE [LARGE SCALE GENOMIC DNA]</scope>
    <source>
        <strain evidence="6 7">GBK3QG-3</strain>
    </source>
</reference>
<feature type="chain" id="PRO_5046820379" evidence="4">
    <location>
        <begin position="30"/>
        <end position="371"/>
    </location>
</feature>
<dbReference type="InterPro" id="IPR050555">
    <property type="entry name" value="Bact_Solute-Bind_Prot2"/>
</dbReference>
<dbReference type="Gene3D" id="3.40.50.2300">
    <property type="match status" value="2"/>
</dbReference>
<feature type="region of interest" description="Disordered" evidence="3">
    <location>
        <begin position="25"/>
        <end position="51"/>
    </location>
</feature>
<dbReference type="PROSITE" id="PS51257">
    <property type="entry name" value="PROKAR_LIPOPROTEIN"/>
    <property type="match status" value="1"/>
</dbReference>
<feature type="domain" description="Periplasmic binding protein" evidence="5">
    <location>
        <begin position="83"/>
        <end position="312"/>
    </location>
</feature>
<proteinExistence type="predicted"/>
<protein>
    <submittedName>
        <fullName evidence="6">Substrate-binding domain-containing protein</fullName>
    </submittedName>
</protein>
<gene>
    <name evidence="6" type="ORF">K8U61_18335</name>
</gene>
<evidence type="ECO:0000313" key="7">
    <source>
        <dbReference type="Proteomes" id="UP000780875"/>
    </source>
</evidence>
<feature type="compositionally biased region" description="Low complexity" evidence="3">
    <location>
        <begin position="39"/>
        <end position="51"/>
    </location>
</feature>
<sequence>MLPTRRCAALVAGVLAVALLAGCSGQPGSAPAPTPSAPPASTAPAPSGPTGSVVVLQRDGDVDRERGFDKETFDAELAQDCPGCTVTHQDAKGQYQTQTGQLSTLVGTDVDVVVLDPVNPLTVVTFVDQLRDYGTKVIVIGASVEGADVRVAFDDEAVGTDQARALLRAADTRTPQLLVVNGSPADPTAVTVKAAAHAVLDDSRAGIVGEYDDLGTRPRLLQTWLATLLTYYPPDVLGGVYAADDRIAGEVIDALGAAGATPATMPPVTGADAELDAVRRVVAGTQLMTVYRPLGPGSRRTAQLTAALLAGTDLGSTTEVAGTPTVLLDPVPVAAEDVADTVVADGYWTADQICTKALARACRKAGVRQGE</sequence>
<accession>A0ABS7UGH7</accession>
<dbReference type="InterPro" id="IPR025997">
    <property type="entry name" value="SBP_2_dom"/>
</dbReference>
<organism evidence="6 7">
    <name type="scientific">Nocardioides mangrovi</name>
    <dbReference type="NCBI Taxonomy" id="2874580"/>
    <lineage>
        <taxon>Bacteria</taxon>
        <taxon>Bacillati</taxon>
        <taxon>Actinomycetota</taxon>
        <taxon>Actinomycetes</taxon>
        <taxon>Propionibacteriales</taxon>
        <taxon>Nocardioidaceae</taxon>
        <taxon>Nocardioides</taxon>
    </lineage>
</organism>
<comment type="subcellular location">
    <subcellularLocation>
        <location evidence="1">Cell envelope</location>
    </subcellularLocation>
</comment>
<dbReference type="SUPFAM" id="SSF53822">
    <property type="entry name" value="Periplasmic binding protein-like I"/>
    <property type="match status" value="1"/>
</dbReference>
<evidence type="ECO:0000256" key="3">
    <source>
        <dbReference type="SAM" id="MobiDB-lite"/>
    </source>
</evidence>
<dbReference type="PANTHER" id="PTHR30036">
    <property type="entry name" value="D-XYLOSE-BINDING PERIPLASMIC PROTEIN"/>
    <property type="match status" value="1"/>
</dbReference>
<keyword evidence="7" id="KW-1185">Reference proteome</keyword>
<evidence type="ECO:0000256" key="1">
    <source>
        <dbReference type="ARBA" id="ARBA00004196"/>
    </source>
</evidence>
<dbReference type="PANTHER" id="PTHR30036:SF1">
    <property type="entry name" value="D-XYLOSE-BINDING PERIPLASMIC PROTEIN"/>
    <property type="match status" value="1"/>
</dbReference>
<evidence type="ECO:0000259" key="5">
    <source>
        <dbReference type="Pfam" id="PF13407"/>
    </source>
</evidence>
<evidence type="ECO:0000256" key="2">
    <source>
        <dbReference type="ARBA" id="ARBA00022729"/>
    </source>
</evidence>
<dbReference type="Proteomes" id="UP000780875">
    <property type="component" value="Unassembled WGS sequence"/>
</dbReference>
<dbReference type="Pfam" id="PF13407">
    <property type="entry name" value="Peripla_BP_4"/>
    <property type="match status" value="1"/>
</dbReference>
<dbReference type="EMBL" id="JAIQZJ010000012">
    <property type="protein sequence ID" value="MBZ5740141.1"/>
    <property type="molecule type" value="Genomic_DNA"/>
</dbReference>